<dbReference type="PANTHER" id="PTHR37394:SF1">
    <property type="entry name" value="PROTEIN PARTING DANCERS"/>
    <property type="match status" value="1"/>
</dbReference>
<dbReference type="RefSeq" id="XP_010458713.1">
    <property type="nucleotide sequence ID" value="XM_010460411.2"/>
</dbReference>
<feature type="transmembrane region" description="Helical" evidence="1">
    <location>
        <begin position="246"/>
        <end position="267"/>
    </location>
</feature>
<accession>A0ABM0VN68</accession>
<dbReference type="SUPFAM" id="SSF47781">
    <property type="entry name" value="RuvA domain 2-like"/>
    <property type="match status" value="1"/>
</dbReference>
<evidence type="ECO:0000313" key="3">
    <source>
        <dbReference type="RefSeq" id="XP_010458713.1"/>
    </source>
</evidence>
<dbReference type="InterPro" id="IPR039172">
    <property type="entry name" value="PTD"/>
</dbReference>
<reference evidence="2" key="1">
    <citation type="journal article" date="2014" name="Nat. Commun.">
        <title>The emerging biofuel crop Camelina sativa retains a highly undifferentiated hexaploid genome structure.</title>
        <authorList>
            <person name="Kagale S."/>
            <person name="Koh C."/>
            <person name="Nixon J."/>
            <person name="Bollina V."/>
            <person name="Clarke W.E."/>
            <person name="Tuteja R."/>
            <person name="Spillane C."/>
            <person name="Robinson S.J."/>
            <person name="Links M.G."/>
            <person name="Clarke C."/>
            <person name="Higgins E.E."/>
            <person name="Huebert T."/>
            <person name="Sharpe A.G."/>
            <person name="Parkin I.A."/>
        </authorList>
    </citation>
    <scope>NUCLEOTIDE SEQUENCE [LARGE SCALE GENOMIC DNA]</scope>
    <source>
        <strain evidence="2">cv. DH55</strain>
    </source>
</reference>
<proteinExistence type="predicted"/>
<keyword evidence="1" id="KW-0472">Membrane</keyword>
<evidence type="ECO:0000256" key="1">
    <source>
        <dbReference type="SAM" id="Phobius"/>
    </source>
</evidence>
<dbReference type="InterPro" id="IPR010994">
    <property type="entry name" value="RuvA_2-like"/>
</dbReference>
<evidence type="ECO:0000313" key="2">
    <source>
        <dbReference type="Proteomes" id="UP000694864"/>
    </source>
</evidence>
<keyword evidence="2" id="KW-1185">Reference proteome</keyword>
<dbReference type="GeneID" id="104739932"/>
<protein>
    <submittedName>
        <fullName evidence="3">Uncharacterized protein LOC104739932 isoform X1</fullName>
    </submittedName>
</protein>
<dbReference type="Gene3D" id="1.10.150.20">
    <property type="entry name" value="5' to 3' exonuclease, C-terminal subdomain"/>
    <property type="match status" value="1"/>
</dbReference>
<dbReference type="Proteomes" id="UP000694864">
    <property type="component" value="Chromosome 14"/>
</dbReference>
<keyword evidence="1" id="KW-1133">Transmembrane helix</keyword>
<gene>
    <name evidence="3" type="primary">LOC104739932</name>
</gene>
<organism evidence="2 3">
    <name type="scientific">Camelina sativa</name>
    <name type="common">False flax</name>
    <name type="synonym">Myagrum sativum</name>
    <dbReference type="NCBI Taxonomy" id="90675"/>
    <lineage>
        <taxon>Eukaryota</taxon>
        <taxon>Viridiplantae</taxon>
        <taxon>Streptophyta</taxon>
        <taxon>Embryophyta</taxon>
        <taxon>Tracheophyta</taxon>
        <taxon>Spermatophyta</taxon>
        <taxon>Magnoliopsida</taxon>
        <taxon>eudicotyledons</taxon>
        <taxon>Gunneridae</taxon>
        <taxon>Pentapetalae</taxon>
        <taxon>rosids</taxon>
        <taxon>malvids</taxon>
        <taxon>Brassicales</taxon>
        <taxon>Brassicaceae</taxon>
        <taxon>Camelineae</taxon>
        <taxon>Camelina</taxon>
    </lineage>
</organism>
<name>A0ABM0VN68_CAMSA</name>
<dbReference type="Pfam" id="PF14520">
    <property type="entry name" value="HHH_5"/>
    <property type="match status" value="1"/>
</dbReference>
<dbReference type="PANTHER" id="PTHR37394">
    <property type="entry name" value="PROTEIN PARTING DANCERS"/>
    <property type="match status" value="1"/>
</dbReference>
<reference evidence="3" key="2">
    <citation type="submission" date="2025-08" db="UniProtKB">
        <authorList>
            <consortium name="RefSeq"/>
        </authorList>
    </citation>
    <scope>IDENTIFICATION</scope>
    <source>
        <tissue evidence="3">Leaf</tissue>
    </source>
</reference>
<sequence length="272" mass="30086">MATAGSSSYSVSTDHQVPSSLANLGNGAGVCMMSKAWKDEQEPSLISFVSSFLRSNSFRLNFVSISPDLIFNCGGVSVAFVFVTKWDCSNVATIFGRVKRLKGQFSQLYVVATLSTTEQSDSFMRSYFEYEMEFGKPAFIQVTDAEMGFEKIVKIAHSRGVCKQQKVASKLKVERKRTVQDTDIFIRVVTSIPNINKHDANTLYQAIGSIEAIAKASKEDILANKDLSSEKAETLTSFERYHSKTLFVVLCYGYIINTAIGVSTRLMGSGFR</sequence>
<keyword evidence="1" id="KW-0812">Transmembrane</keyword>